<dbReference type="AlphaFoldDB" id="A0A4P7HLP5"/>
<proteinExistence type="predicted"/>
<evidence type="ECO:0008006" key="6">
    <source>
        <dbReference type="Google" id="ProtNLM"/>
    </source>
</evidence>
<dbReference type="Gene3D" id="3.30.870.10">
    <property type="entry name" value="Endonuclease Chain A"/>
    <property type="match status" value="1"/>
</dbReference>
<keyword evidence="1" id="KW-0378">Hydrolase</keyword>
<evidence type="ECO:0000313" key="4">
    <source>
        <dbReference type="EMBL" id="QBX35154.1"/>
    </source>
</evidence>
<dbReference type="PROSITE" id="PS51192">
    <property type="entry name" value="HELICASE_ATP_BIND_1"/>
    <property type="match status" value="1"/>
</dbReference>
<dbReference type="Pfam" id="PF00271">
    <property type="entry name" value="Helicase_C"/>
    <property type="match status" value="1"/>
</dbReference>
<dbReference type="Pfam" id="PF00176">
    <property type="entry name" value="SNF2-rel_dom"/>
    <property type="match status" value="1"/>
</dbReference>
<dbReference type="InterPro" id="IPR014001">
    <property type="entry name" value="Helicase_ATP-bd"/>
</dbReference>
<dbReference type="GO" id="GO:0005524">
    <property type="term" value="F:ATP binding"/>
    <property type="evidence" value="ECO:0007669"/>
    <property type="project" value="InterPro"/>
</dbReference>
<dbReference type="KEGG" id="plia:E4191_10950"/>
<dbReference type="SUPFAM" id="SSF52540">
    <property type="entry name" value="P-loop containing nucleoside triphosphate hydrolases"/>
    <property type="match status" value="2"/>
</dbReference>
<dbReference type="InterPro" id="IPR000330">
    <property type="entry name" value="SNF2_N"/>
</dbReference>
<evidence type="ECO:0000313" key="5">
    <source>
        <dbReference type="Proteomes" id="UP000296374"/>
    </source>
</evidence>
<accession>A0A4P7HLP5</accession>
<dbReference type="Gene3D" id="3.40.50.10810">
    <property type="entry name" value="Tandem AAA-ATPase domain"/>
    <property type="match status" value="1"/>
</dbReference>
<dbReference type="InterPro" id="IPR038718">
    <property type="entry name" value="SNF2-like_sf"/>
</dbReference>
<evidence type="ECO:0000259" key="3">
    <source>
        <dbReference type="PROSITE" id="PS51194"/>
    </source>
</evidence>
<feature type="domain" description="Helicase C-terminal" evidence="3">
    <location>
        <begin position="717"/>
        <end position="887"/>
    </location>
</feature>
<dbReference type="Gene3D" id="3.40.50.300">
    <property type="entry name" value="P-loop containing nucleotide triphosphate hydrolases"/>
    <property type="match status" value="1"/>
</dbReference>
<dbReference type="InterPro" id="IPR001650">
    <property type="entry name" value="Helicase_C-like"/>
</dbReference>
<dbReference type="GO" id="GO:0016787">
    <property type="term" value="F:hydrolase activity"/>
    <property type="evidence" value="ECO:0007669"/>
    <property type="project" value="UniProtKB-KW"/>
</dbReference>
<dbReference type="PROSITE" id="PS51194">
    <property type="entry name" value="HELICASE_CTER"/>
    <property type="match status" value="1"/>
</dbReference>
<feature type="domain" description="Helicase ATP-binding" evidence="2">
    <location>
        <begin position="287"/>
        <end position="471"/>
    </location>
</feature>
<dbReference type="GO" id="GO:0004386">
    <property type="term" value="F:helicase activity"/>
    <property type="evidence" value="ECO:0007669"/>
    <property type="project" value="UniProtKB-KW"/>
</dbReference>
<evidence type="ECO:0000259" key="2">
    <source>
        <dbReference type="PROSITE" id="PS51192"/>
    </source>
</evidence>
<dbReference type="Proteomes" id="UP000296374">
    <property type="component" value="Chromosome"/>
</dbReference>
<evidence type="ECO:0000256" key="1">
    <source>
        <dbReference type="ARBA" id="ARBA00022801"/>
    </source>
</evidence>
<reference evidence="5" key="1">
    <citation type="submission" date="2019-03" db="EMBL/GenBank/DDBJ databases">
        <authorList>
            <person name="Li J."/>
        </authorList>
    </citation>
    <scope>NUCLEOTIDE SEQUENCE [LARGE SCALE GENOMIC DNA]</scope>
    <source>
        <strain evidence="5">2251</strain>
    </source>
</reference>
<dbReference type="PANTHER" id="PTHR10799">
    <property type="entry name" value="SNF2/RAD54 HELICASE FAMILY"/>
    <property type="match status" value="1"/>
</dbReference>
<dbReference type="SMART" id="SM00487">
    <property type="entry name" value="DEXDc"/>
    <property type="match status" value="1"/>
</dbReference>
<dbReference type="EMBL" id="CP038439">
    <property type="protein sequence ID" value="QBX35154.1"/>
    <property type="molecule type" value="Genomic_DNA"/>
</dbReference>
<dbReference type="SMART" id="SM00490">
    <property type="entry name" value="HELICc"/>
    <property type="match status" value="1"/>
</dbReference>
<organism evidence="4 5">
    <name type="scientific">Paracoccus liaowanqingii</name>
    <dbReference type="NCBI Taxonomy" id="2560053"/>
    <lineage>
        <taxon>Bacteria</taxon>
        <taxon>Pseudomonadati</taxon>
        <taxon>Pseudomonadota</taxon>
        <taxon>Alphaproteobacteria</taxon>
        <taxon>Rhodobacterales</taxon>
        <taxon>Paracoccaceae</taxon>
        <taxon>Paracoccus</taxon>
    </lineage>
</organism>
<protein>
    <recommendedName>
        <fullName evidence="6">Helicase</fullName>
    </recommendedName>
</protein>
<dbReference type="InterPro" id="IPR027417">
    <property type="entry name" value="P-loop_NTPase"/>
</dbReference>
<dbReference type="InterPro" id="IPR049730">
    <property type="entry name" value="SNF2/RAD54-like_C"/>
</dbReference>
<dbReference type="CDD" id="cd18793">
    <property type="entry name" value="SF2_C_SNF"/>
    <property type="match status" value="1"/>
</dbReference>
<name>A0A4P7HLP5_9RHOB</name>
<sequence>MSYAAPLSLRSVSWPRFLRAPDGQLVARLYEPALRRAVRYDRCCAYFSSSVLAAAASGFGAVIQRIVDGAITEKPALRLLVNEELAAADVRALLEANDNAPLISALLARLGTPETALQKGRLEMLAWLSRDGWLEMKVGVMRQGDGILHAKFGLFIDEADEALIFAGSGNESANGIRGNYEKLEISESWDDPERHAHFREEFDLLWSGDDPAVFAVSLPDAVRDALIKMAPEVPPVAEPEDNFLRQRAAMMWGYALEAPYMPDGGAATCDSMAPVTLWPHQRNVVAETAAAWPEGRLLCDEVGMGKTVEAILSLRRLLAGRGVKRALILPPANLLPQWQGELREKGGLLVPRMEGPKTLIWPDGTKQSISGIAEALDEPLLLLSRETARSEGNLPALLSAAPWDVVLLDEGHAARRASQIEGEFNTPTLLLGLLRQMQTKGQARSFMILSATPMQTHPWEPWDLLQVLGEGGLWLSGFHIVRRFYMALASLDRGALPRSEGMALARILAATPQCPPAPASLNLPPLDDADAFAKALRFLPAPSRQEAVRWLRDCSPLAKRMHRNTRRTLRTYFEMGLLDRPPPTREVKDDPFDFDTSEERAVYEAVSKYIDRRFDELENQKPGKGFVMTIYSRRAASSPVALRKSLERRATGLRAVIAQHAPDPSVVDFEDSQELEDLLNVKLTSALPETPEEARAELSEIDDLLERIAALGALDSKRDRLVERTKQLTSDGRAVLIFTGYSDTMSYLRDALVGAFGASVASYSGEGGAFRSENRWISASKELVTKAFREGTIKVLVCTDAASEGLNLQAAGALVNFDLPWNPSKVEQRIGRIDRIGQELPVLPVVNLYLKHSVDERVYRALASRCGLFETFVGPMQPVLSHALRMLIGHEEVDEEALVRAADEIRANPTIMQAFPEDEPIPLSPEPALISVSDTEALLAALDRTGVQVTAESNALHRIGDGPLRFVTNPAAMHVSTEGVFVDGLDQRQHAIRQQLQQPEERLPLLLVSAELEAFRATRCVWLNDEGMHDVNSFAHLQALLNTWDGKEVPKGEWQAARATMSADVRSIVATRAERFAAAMGSKATAQNEAARHRLIDELGRLLICIEPDTDDLNGKFHRLASEQTPTAHRLQNVFQRLGGYPNWEVQHVAELREFRDDLVPSQIKTRLTGRELDAALADPRWSQ</sequence>
<gene>
    <name evidence="4" type="ORF">E4191_10950</name>
</gene>
<dbReference type="RefSeq" id="WP_135313437.1">
    <property type="nucleotide sequence ID" value="NZ_CP038439.1"/>
</dbReference>